<dbReference type="Proteomes" id="UP000677082">
    <property type="component" value="Unassembled WGS sequence"/>
</dbReference>
<keyword evidence="2" id="KW-0472">Membrane</keyword>
<evidence type="ECO:0000313" key="4">
    <source>
        <dbReference type="EMBL" id="GIM98320.1"/>
    </source>
</evidence>
<feature type="chain" id="PRO_5038138973" evidence="3">
    <location>
        <begin position="32"/>
        <end position="324"/>
    </location>
</feature>
<dbReference type="EMBL" id="BOQN01000229">
    <property type="protein sequence ID" value="GIM98320.1"/>
    <property type="molecule type" value="Genomic_DNA"/>
</dbReference>
<feature type="signal peptide" evidence="3">
    <location>
        <begin position="1"/>
        <end position="31"/>
    </location>
</feature>
<sequence>MSRQFRYRITALALGALIFGAPLLTNGTASAEQSEGGRQVTFGGGGMLALSCRSHPDVESLVVPADSTVRVVNRTGYSARLQLAGETKGTLPDDASTEVVFRRGTTEVTLEPNCPLGEDTAPLLVTASPSATTMMLPDPTPVPADDDASASAAASSGSSNAPSGPVAGTTLPDSAAATRSTRTSAAGHAGAHGPAQRTSTGTRAAAQGMPQGGGAEKIKTRTTTSTAGSPVPAFAGMPPGDKKTLVPGVPQVDLAPATQDAEPAAVSPPPTEIAAAEPVAAMAPISESGPIGMLGLIAAVCVMGVGAAAIRAIVSQRANRANVA</sequence>
<feature type="region of interest" description="Disordered" evidence="1">
    <location>
        <begin position="131"/>
        <end position="248"/>
    </location>
</feature>
<protein>
    <submittedName>
        <fullName evidence="4">Uncharacterized protein</fullName>
    </submittedName>
</protein>
<reference evidence="4 5" key="1">
    <citation type="submission" date="2021-03" db="EMBL/GenBank/DDBJ databases">
        <title>Whole genome shotgun sequence of Actinoplanes toevensis NBRC 105298.</title>
        <authorList>
            <person name="Komaki H."/>
            <person name="Tamura T."/>
        </authorList>
    </citation>
    <scope>NUCLEOTIDE SEQUENCE [LARGE SCALE GENOMIC DNA]</scope>
    <source>
        <strain evidence="4 5">NBRC 105298</strain>
    </source>
</reference>
<gene>
    <name evidence="4" type="ORF">Ato02nite_101130</name>
</gene>
<feature type="compositionally biased region" description="Low complexity" evidence="1">
    <location>
        <begin position="149"/>
        <end position="167"/>
    </location>
</feature>
<evidence type="ECO:0000256" key="2">
    <source>
        <dbReference type="SAM" id="Phobius"/>
    </source>
</evidence>
<name>A0A919WDY3_9ACTN</name>
<organism evidence="4 5">
    <name type="scientific">Paractinoplanes toevensis</name>
    <dbReference type="NCBI Taxonomy" id="571911"/>
    <lineage>
        <taxon>Bacteria</taxon>
        <taxon>Bacillati</taxon>
        <taxon>Actinomycetota</taxon>
        <taxon>Actinomycetes</taxon>
        <taxon>Micromonosporales</taxon>
        <taxon>Micromonosporaceae</taxon>
        <taxon>Paractinoplanes</taxon>
    </lineage>
</organism>
<evidence type="ECO:0000256" key="1">
    <source>
        <dbReference type="SAM" id="MobiDB-lite"/>
    </source>
</evidence>
<keyword evidence="3" id="KW-0732">Signal</keyword>
<proteinExistence type="predicted"/>
<keyword evidence="2" id="KW-1133">Transmembrane helix</keyword>
<feature type="compositionally biased region" description="Low complexity" evidence="1">
    <location>
        <begin position="174"/>
        <end position="195"/>
    </location>
</feature>
<evidence type="ECO:0000313" key="5">
    <source>
        <dbReference type="Proteomes" id="UP000677082"/>
    </source>
</evidence>
<feature type="transmembrane region" description="Helical" evidence="2">
    <location>
        <begin position="291"/>
        <end position="314"/>
    </location>
</feature>
<keyword evidence="5" id="KW-1185">Reference proteome</keyword>
<dbReference type="AlphaFoldDB" id="A0A919WDY3"/>
<keyword evidence="2" id="KW-0812">Transmembrane</keyword>
<dbReference type="RefSeq" id="WP_213013949.1">
    <property type="nucleotide sequence ID" value="NZ_BOQN01000229.1"/>
</dbReference>
<comment type="caution">
    <text evidence="4">The sequence shown here is derived from an EMBL/GenBank/DDBJ whole genome shotgun (WGS) entry which is preliminary data.</text>
</comment>
<evidence type="ECO:0000256" key="3">
    <source>
        <dbReference type="SAM" id="SignalP"/>
    </source>
</evidence>
<accession>A0A919WDY3</accession>